<evidence type="ECO:0000313" key="2">
    <source>
        <dbReference type="Proteomes" id="UP000017127"/>
    </source>
</evidence>
<dbReference type="EMBL" id="AUZM01000032">
    <property type="protein sequence ID" value="ERT06710.1"/>
    <property type="molecule type" value="Genomic_DNA"/>
</dbReference>
<name>U7QHZ6_9CYAN</name>
<organism evidence="1 2">
    <name type="scientific">Lyngbya aestuarii BL J</name>
    <dbReference type="NCBI Taxonomy" id="1348334"/>
    <lineage>
        <taxon>Bacteria</taxon>
        <taxon>Bacillati</taxon>
        <taxon>Cyanobacteriota</taxon>
        <taxon>Cyanophyceae</taxon>
        <taxon>Oscillatoriophycideae</taxon>
        <taxon>Oscillatoriales</taxon>
        <taxon>Microcoleaceae</taxon>
        <taxon>Lyngbya</taxon>
    </lineage>
</organism>
<reference evidence="1 2" key="1">
    <citation type="journal article" date="2013" name="Front. Microbiol.">
        <title>Comparative genomic analyses of the cyanobacterium, Lyngbya aestuarii BL J, a powerful hydrogen producer.</title>
        <authorList>
            <person name="Kothari A."/>
            <person name="Vaughn M."/>
            <person name="Garcia-Pichel F."/>
        </authorList>
    </citation>
    <scope>NUCLEOTIDE SEQUENCE [LARGE SCALE GENOMIC DNA]</scope>
    <source>
        <strain evidence="1 2">BL J</strain>
    </source>
</reference>
<sequence length="85" mass="10046">MGEYFGVVNLEPAFRCWLESQFASGEFCEHCWNIKTYQKLVYLFYCIEILIVACHSPGQSENWMGLRELSRVIHKKMDDFNFISP</sequence>
<accession>U7QHZ6</accession>
<evidence type="ECO:0000313" key="1">
    <source>
        <dbReference type="EMBL" id="ERT06710.1"/>
    </source>
</evidence>
<gene>
    <name evidence="1" type="ORF">M595_3340</name>
</gene>
<keyword evidence="2" id="KW-1185">Reference proteome</keyword>
<dbReference type="AlphaFoldDB" id="U7QHZ6"/>
<dbReference type="Proteomes" id="UP000017127">
    <property type="component" value="Unassembled WGS sequence"/>
</dbReference>
<comment type="caution">
    <text evidence="1">The sequence shown here is derived from an EMBL/GenBank/DDBJ whole genome shotgun (WGS) entry which is preliminary data.</text>
</comment>
<proteinExistence type="predicted"/>
<protein>
    <submittedName>
        <fullName evidence="1">Uncharacterized protein</fullName>
    </submittedName>
</protein>